<sequence length="146" mass="15874">MGEVRHEAVVNAPRERVFEYINDYQNVPEYMFGVHKFTPTTDVTSGLGSIFETVIKIGPKDLKSTVECVEWTENEVIRLESTSGFGANTSWGFADGDEPGTTKLSVQFNYVLPGGLTGKVLGGVMGPFVDQAVKHTESKVKAAVEG</sequence>
<evidence type="ECO:0008006" key="3">
    <source>
        <dbReference type="Google" id="ProtNLM"/>
    </source>
</evidence>
<gene>
    <name evidence="1" type="ORF">GCM10022231_15200</name>
</gene>
<comment type="caution">
    <text evidence="1">The sequence shown here is derived from an EMBL/GenBank/DDBJ whole genome shotgun (WGS) entry which is preliminary data.</text>
</comment>
<name>A0ABP7P089_9ACTN</name>
<evidence type="ECO:0000313" key="2">
    <source>
        <dbReference type="Proteomes" id="UP001418444"/>
    </source>
</evidence>
<dbReference type="SUPFAM" id="SSF55961">
    <property type="entry name" value="Bet v1-like"/>
    <property type="match status" value="1"/>
</dbReference>
<dbReference type="CDD" id="cd07812">
    <property type="entry name" value="SRPBCC"/>
    <property type="match status" value="1"/>
</dbReference>
<accession>A0ABP7P089</accession>
<dbReference type="InterPro" id="IPR023393">
    <property type="entry name" value="START-like_dom_sf"/>
</dbReference>
<keyword evidence="2" id="KW-1185">Reference proteome</keyword>
<proteinExistence type="predicted"/>
<dbReference type="RefSeq" id="WP_344782280.1">
    <property type="nucleotide sequence ID" value="NZ_BAAAZW010000004.1"/>
</dbReference>
<protein>
    <recommendedName>
        <fullName evidence="3">SRPBCC family protein</fullName>
    </recommendedName>
</protein>
<organism evidence="1 2">
    <name type="scientific">Gordonia caeni</name>
    <dbReference type="NCBI Taxonomy" id="1007097"/>
    <lineage>
        <taxon>Bacteria</taxon>
        <taxon>Bacillati</taxon>
        <taxon>Actinomycetota</taxon>
        <taxon>Actinomycetes</taxon>
        <taxon>Mycobacteriales</taxon>
        <taxon>Gordoniaceae</taxon>
        <taxon>Gordonia</taxon>
    </lineage>
</organism>
<dbReference type="EMBL" id="BAAAZW010000004">
    <property type="protein sequence ID" value="GAA3957056.1"/>
    <property type="molecule type" value="Genomic_DNA"/>
</dbReference>
<dbReference type="Gene3D" id="3.30.530.20">
    <property type="match status" value="1"/>
</dbReference>
<reference evidence="2" key="1">
    <citation type="journal article" date="2019" name="Int. J. Syst. Evol. Microbiol.">
        <title>The Global Catalogue of Microorganisms (GCM) 10K type strain sequencing project: providing services to taxonomists for standard genome sequencing and annotation.</title>
        <authorList>
            <consortium name="The Broad Institute Genomics Platform"/>
            <consortium name="The Broad Institute Genome Sequencing Center for Infectious Disease"/>
            <person name="Wu L."/>
            <person name="Ma J."/>
        </authorList>
    </citation>
    <scope>NUCLEOTIDE SEQUENCE [LARGE SCALE GENOMIC DNA]</scope>
    <source>
        <strain evidence="2">JCM 16923</strain>
    </source>
</reference>
<dbReference type="InterPro" id="IPR019587">
    <property type="entry name" value="Polyketide_cyclase/dehydratase"/>
</dbReference>
<evidence type="ECO:0000313" key="1">
    <source>
        <dbReference type="EMBL" id="GAA3957056.1"/>
    </source>
</evidence>
<dbReference type="Proteomes" id="UP001418444">
    <property type="component" value="Unassembled WGS sequence"/>
</dbReference>
<dbReference type="Pfam" id="PF10604">
    <property type="entry name" value="Polyketide_cyc2"/>
    <property type="match status" value="1"/>
</dbReference>